<evidence type="ECO:0000256" key="10">
    <source>
        <dbReference type="ARBA" id="ARBA00023010"/>
    </source>
</evidence>
<comment type="function">
    <text evidence="12">Involved in protein export. Participates in an early event of protein translocation across the chloroplast thylakoid membrane.</text>
</comment>
<evidence type="ECO:0000256" key="1">
    <source>
        <dbReference type="ARBA" id="ARBA00004651"/>
    </source>
</evidence>
<dbReference type="GO" id="GO:0015450">
    <property type="term" value="F:protein-transporting ATPase activity"/>
    <property type="evidence" value="ECO:0007669"/>
    <property type="project" value="InterPro"/>
</dbReference>
<keyword evidence="7 13" id="KW-0812">Transmembrane</keyword>
<keyword evidence="10" id="KW-0811">Translocation</keyword>
<keyword evidence="9 13" id="KW-1133">Transmembrane helix</keyword>
<evidence type="ECO:0000256" key="3">
    <source>
        <dbReference type="ARBA" id="ARBA00013657"/>
    </source>
</evidence>
<evidence type="ECO:0000256" key="9">
    <source>
        <dbReference type="ARBA" id="ARBA00022989"/>
    </source>
</evidence>
<dbReference type="InterPro" id="IPR004692">
    <property type="entry name" value="SecG"/>
</dbReference>
<dbReference type="NCBIfam" id="TIGR00810">
    <property type="entry name" value="secG"/>
    <property type="match status" value="1"/>
</dbReference>
<keyword evidence="6" id="KW-1003">Cell membrane</keyword>
<feature type="transmembrane region" description="Helical" evidence="13">
    <location>
        <begin position="55"/>
        <end position="73"/>
    </location>
</feature>
<dbReference type="AlphaFoldDB" id="A0A8S4C232"/>
<keyword evidence="14" id="KW-0732">Signal</keyword>
<evidence type="ECO:0000256" key="7">
    <source>
        <dbReference type="ARBA" id="ARBA00022692"/>
    </source>
</evidence>
<evidence type="ECO:0000256" key="6">
    <source>
        <dbReference type="ARBA" id="ARBA00022475"/>
    </source>
</evidence>
<evidence type="ECO:0000256" key="11">
    <source>
        <dbReference type="ARBA" id="ARBA00023136"/>
    </source>
</evidence>
<comment type="similarity">
    <text evidence="2">Belongs to the SecG family.</text>
</comment>
<proteinExistence type="inferred from homology"/>
<evidence type="ECO:0000313" key="15">
    <source>
        <dbReference type="EMBL" id="CAG7593933.1"/>
    </source>
</evidence>
<dbReference type="GO" id="GO:0009306">
    <property type="term" value="P:protein secretion"/>
    <property type="evidence" value="ECO:0007669"/>
    <property type="project" value="InterPro"/>
</dbReference>
<dbReference type="Pfam" id="PF03840">
    <property type="entry name" value="SecG"/>
    <property type="match status" value="1"/>
</dbReference>
<evidence type="ECO:0000256" key="12">
    <source>
        <dbReference type="ARBA" id="ARBA00025638"/>
    </source>
</evidence>
<keyword evidence="11 13" id="KW-0472">Membrane</keyword>
<evidence type="ECO:0000256" key="4">
    <source>
        <dbReference type="ARBA" id="ARBA00015435"/>
    </source>
</evidence>
<comment type="subcellular location">
    <subcellularLocation>
        <location evidence="1">Cell membrane</location>
        <topology evidence="1">Multi-pass membrane protein</topology>
    </subcellularLocation>
</comment>
<evidence type="ECO:0000256" key="2">
    <source>
        <dbReference type="ARBA" id="ARBA00008445"/>
    </source>
</evidence>
<dbReference type="PRINTS" id="PR01651">
    <property type="entry name" value="SECGEXPORT"/>
</dbReference>
<accession>A0A8S4C232</accession>
<dbReference type="PANTHER" id="PTHR34182:SF1">
    <property type="entry name" value="PROTEIN-EXPORT MEMBRANE PROTEIN SECG"/>
    <property type="match status" value="1"/>
</dbReference>
<name>A0A8S4C232_9ACAR</name>
<evidence type="ECO:0000313" key="16">
    <source>
        <dbReference type="Proteomes" id="UP000837675"/>
    </source>
</evidence>
<organism evidence="15 16">
    <name type="scientific">Hyalomma marginatum</name>
    <dbReference type="NCBI Taxonomy" id="34627"/>
    <lineage>
        <taxon>Eukaryota</taxon>
        <taxon>Metazoa</taxon>
        <taxon>Ecdysozoa</taxon>
        <taxon>Arthropoda</taxon>
        <taxon>Chelicerata</taxon>
        <taxon>Arachnida</taxon>
        <taxon>Acari</taxon>
        <taxon>Parasitiformes</taxon>
        <taxon>Ixodida</taxon>
        <taxon>Ixodoidea</taxon>
        <taxon>Ixodidae</taxon>
        <taxon>Hyalomminae</taxon>
        <taxon>Hyalomma</taxon>
    </lineage>
</organism>
<keyword evidence="8" id="KW-0653">Protein transport</keyword>
<feature type="chain" id="PRO_5035937877" description="Probable protein-export membrane protein SecG" evidence="14">
    <location>
        <begin position="28"/>
        <end position="100"/>
    </location>
</feature>
<gene>
    <name evidence="15" type="ORF">MHYMCMPASI_00723</name>
</gene>
<evidence type="ECO:0000256" key="8">
    <source>
        <dbReference type="ARBA" id="ARBA00022927"/>
    </source>
</evidence>
<dbReference type="Proteomes" id="UP000837675">
    <property type="component" value="Unassembled WGS sequence"/>
</dbReference>
<dbReference type="GO" id="GO:0065002">
    <property type="term" value="P:intracellular protein transmembrane transport"/>
    <property type="evidence" value="ECO:0007669"/>
    <property type="project" value="TreeGrafter"/>
</dbReference>
<feature type="signal peptide" evidence="14">
    <location>
        <begin position="1"/>
        <end position="27"/>
    </location>
</feature>
<comment type="caution">
    <text evidence="15">The sequence shown here is derived from an EMBL/GenBank/DDBJ whole genome shotgun (WGS) entry which is preliminary data.</text>
</comment>
<reference evidence="15" key="1">
    <citation type="submission" date="2021-06" db="EMBL/GenBank/DDBJ databases">
        <authorList>
            <person name="Nardi T."/>
            <person name="Nardi T."/>
        </authorList>
    </citation>
    <scope>NUCLEOTIDE SEQUENCE</scope>
</reference>
<evidence type="ECO:0000256" key="14">
    <source>
        <dbReference type="SAM" id="SignalP"/>
    </source>
</evidence>
<dbReference type="GO" id="GO:0005886">
    <property type="term" value="C:plasma membrane"/>
    <property type="evidence" value="ECO:0007669"/>
    <property type="project" value="UniProtKB-SubCell"/>
</dbReference>
<sequence length="100" mass="10654">MLTLLLVLQFVIVISLILAVLFQQSSSDGISGLAGGGHGIVSGKASANFITKTTFVLAFMFMINSLCLAKLTIMDLQKSGKIIESIKEEVNQDPVVPISQ</sequence>
<evidence type="ECO:0000256" key="13">
    <source>
        <dbReference type="SAM" id="Phobius"/>
    </source>
</evidence>
<keyword evidence="5" id="KW-0813">Transport</keyword>
<dbReference type="EMBL" id="CAJVAF010000301">
    <property type="protein sequence ID" value="CAG7593933.1"/>
    <property type="molecule type" value="Genomic_DNA"/>
</dbReference>
<evidence type="ECO:0000256" key="5">
    <source>
        <dbReference type="ARBA" id="ARBA00022448"/>
    </source>
</evidence>
<dbReference type="PANTHER" id="PTHR34182">
    <property type="entry name" value="PROTEIN-EXPORT MEMBRANE PROTEIN SECG"/>
    <property type="match status" value="1"/>
</dbReference>
<protein>
    <recommendedName>
        <fullName evidence="4">Probable protein-export membrane protein SecG</fullName>
    </recommendedName>
    <alternativeName>
        <fullName evidence="3">Probable protein-export membrane protein secG</fullName>
    </alternativeName>
</protein>
<keyword evidence="16" id="KW-1185">Reference proteome</keyword>